<reference evidence="1" key="1">
    <citation type="submission" date="2014-05" db="EMBL/GenBank/DDBJ databases">
        <authorList>
            <person name="Horn Fabian"/>
        </authorList>
    </citation>
    <scope>NUCLEOTIDE SEQUENCE</scope>
</reference>
<organism evidence="1">
    <name type="scientific">Streptomyces iranensis</name>
    <dbReference type="NCBI Taxonomy" id="576784"/>
    <lineage>
        <taxon>Bacteria</taxon>
        <taxon>Bacillati</taxon>
        <taxon>Actinomycetota</taxon>
        <taxon>Actinomycetes</taxon>
        <taxon>Kitasatosporales</taxon>
        <taxon>Streptomycetaceae</taxon>
        <taxon>Streptomyces</taxon>
        <taxon>Streptomyces violaceusniger group</taxon>
    </lineage>
</organism>
<name>A0A060ZGF2_9ACTN</name>
<dbReference type="EMBL" id="LK022848">
    <property type="protein sequence ID" value="CDR05058.1"/>
    <property type="molecule type" value="Genomic_DNA"/>
</dbReference>
<evidence type="ECO:0000313" key="1">
    <source>
        <dbReference type="EMBL" id="CDR05058.1"/>
    </source>
</evidence>
<dbReference type="HOGENOM" id="CLU_2371555_0_0_11"/>
<dbReference type="AlphaFoldDB" id="A0A060ZGF2"/>
<sequence>MVPWWGVVRRVSLMVLRAVPRWGVLWVMSCQVAGPGWSRMGWRVVNQPMVRVRSRWGVSSWRPWLSRLMRVSLVLLRWLRVRVRAVRRTSLMPAW</sequence>
<accession>A0A060ZGF2</accession>
<gene>
    <name evidence="1" type="ORF">SIRAN2034</name>
</gene>
<protein>
    <submittedName>
        <fullName evidence="1">Uncharacterized protein</fullName>
    </submittedName>
</protein>
<proteinExistence type="predicted"/>